<dbReference type="InterPro" id="IPR039418">
    <property type="entry name" value="LexA-like"/>
</dbReference>
<evidence type="ECO:0000256" key="5">
    <source>
        <dbReference type="ARBA" id="ARBA00023204"/>
    </source>
</evidence>
<dbReference type="SUPFAM" id="SSF51306">
    <property type="entry name" value="LexA/Signal peptidase"/>
    <property type="match status" value="1"/>
</dbReference>
<dbReference type="InterPro" id="IPR006197">
    <property type="entry name" value="Peptidase_S24_LexA"/>
</dbReference>
<keyword evidence="4 7" id="KW-0068">Autocatalytic cleavage</keyword>
<dbReference type="NCBIfam" id="NF007621">
    <property type="entry name" value="PRK10276.1"/>
    <property type="match status" value="1"/>
</dbReference>
<keyword evidence="3 7" id="KW-0378">Hydrolase</keyword>
<dbReference type="Gene3D" id="2.10.109.10">
    <property type="entry name" value="Umud Fragment, subunit A"/>
    <property type="match status" value="1"/>
</dbReference>
<dbReference type="PANTHER" id="PTHR33516">
    <property type="entry name" value="LEXA REPRESSOR"/>
    <property type="match status" value="1"/>
</dbReference>
<name>A0A7S6WWQ7_9MICC</name>
<evidence type="ECO:0000256" key="7">
    <source>
        <dbReference type="RuleBase" id="RU003991"/>
    </source>
</evidence>
<dbReference type="GO" id="GO:0006281">
    <property type="term" value="P:DNA repair"/>
    <property type="evidence" value="ECO:0007669"/>
    <property type="project" value="UniProtKB-KW"/>
</dbReference>
<dbReference type="Pfam" id="PF00717">
    <property type="entry name" value="Peptidase_S24"/>
    <property type="match status" value="1"/>
</dbReference>
<evidence type="ECO:0000256" key="6">
    <source>
        <dbReference type="ARBA" id="ARBA00023236"/>
    </source>
</evidence>
<evidence type="ECO:0000313" key="9">
    <source>
        <dbReference type="EMBL" id="QOW64727.1"/>
    </source>
</evidence>
<keyword evidence="9" id="KW-0548">Nucleotidyltransferase</keyword>
<comment type="similarity">
    <text evidence="1 7">Belongs to the peptidase S24 family.</text>
</comment>
<dbReference type="GO" id="GO:0009432">
    <property type="term" value="P:SOS response"/>
    <property type="evidence" value="ECO:0007669"/>
    <property type="project" value="UniProtKB-KW"/>
</dbReference>
<dbReference type="GO" id="GO:0003677">
    <property type="term" value="F:DNA binding"/>
    <property type="evidence" value="ECO:0007669"/>
    <property type="project" value="InterPro"/>
</dbReference>
<dbReference type="GO" id="GO:0016787">
    <property type="term" value="F:hydrolase activity"/>
    <property type="evidence" value="ECO:0007669"/>
    <property type="project" value="UniProtKB-KW"/>
</dbReference>
<evidence type="ECO:0000256" key="2">
    <source>
        <dbReference type="ARBA" id="ARBA00022763"/>
    </source>
</evidence>
<protein>
    <submittedName>
        <fullName evidence="9">Translesion error-prone DNA polymerase V autoproteolytic subunit</fullName>
        <ecNumber evidence="9">2.7.7.7</ecNumber>
    </submittedName>
</protein>
<evidence type="ECO:0000259" key="8">
    <source>
        <dbReference type="Pfam" id="PF00717"/>
    </source>
</evidence>
<dbReference type="KEGG" id="rter:IDM49_11470"/>
<dbReference type="Proteomes" id="UP000516404">
    <property type="component" value="Plasmid p1"/>
</dbReference>
<reference evidence="9 10" key="1">
    <citation type="submission" date="2020-09" db="EMBL/GenBank/DDBJ databases">
        <title>Investigation of environmental microbes.</title>
        <authorList>
            <person name="Ou Y."/>
            <person name="Kang Q."/>
        </authorList>
    </citation>
    <scope>NUCLEOTIDE SEQUENCE [LARGE SCALE GENOMIC DNA]</scope>
    <source>
        <strain evidence="9 10">KJZ-14</strain>
        <plasmid evidence="9 10">p1</plasmid>
    </source>
</reference>
<dbReference type="EC" id="2.7.7.7" evidence="9"/>
<evidence type="ECO:0000313" key="10">
    <source>
        <dbReference type="Proteomes" id="UP000516404"/>
    </source>
</evidence>
<dbReference type="GO" id="GO:0006355">
    <property type="term" value="P:regulation of DNA-templated transcription"/>
    <property type="evidence" value="ECO:0007669"/>
    <property type="project" value="InterPro"/>
</dbReference>
<dbReference type="InterPro" id="IPR015927">
    <property type="entry name" value="Peptidase_S24_S26A/B/C"/>
</dbReference>
<dbReference type="GO" id="GO:0003887">
    <property type="term" value="F:DNA-directed DNA polymerase activity"/>
    <property type="evidence" value="ECO:0007669"/>
    <property type="project" value="UniProtKB-EC"/>
</dbReference>
<keyword evidence="6" id="KW-0742">SOS response</keyword>
<dbReference type="PANTHER" id="PTHR33516:SF2">
    <property type="entry name" value="LEXA REPRESSOR-RELATED"/>
    <property type="match status" value="1"/>
</dbReference>
<keyword evidence="10" id="KW-1185">Reference proteome</keyword>
<evidence type="ECO:0000256" key="3">
    <source>
        <dbReference type="ARBA" id="ARBA00022801"/>
    </source>
</evidence>
<geneLocation type="plasmid" evidence="9 10">
    <name>p1</name>
</geneLocation>
<accession>A0A7S6WWQ7</accession>
<feature type="domain" description="Peptidase S24/S26A/S26B/S26C" evidence="8">
    <location>
        <begin position="7"/>
        <end position="114"/>
    </location>
</feature>
<dbReference type="AlphaFoldDB" id="A0A7S6WWQ7"/>
<keyword evidence="2" id="KW-0227">DNA damage</keyword>
<organism evidence="9 10">
    <name type="scientific">Rothia terrae</name>
    <dbReference type="NCBI Taxonomy" id="396015"/>
    <lineage>
        <taxon>Bacteria</taxon>
        <taxon>Bacillati</taxon>
        <taxon>Actinomycetota</taxon>
        <taxon>Actinomycetes</taxon>
        <taxon>Micrococcales</taxon>
        <taxon>Micrococcaceae</taxon>
        <taxon>Rothia</taxon>
    </lineage>
</organism>
<dbReference type="PRINTS" id="PR00726">
    <property type="entry name" value="LEXASERPTASE"/>
</dbReference>
<dbReference type="CDD" id="cd06529">
    <property type="entry name" value="S24_LexA-like"/>
    <property type="match status" value="1"/>
</dbReference>
<sequence>MSMVSQFPSPAQDYQQTQIDLNKILVKDPANTFFLRVYGDSMEGAGIYDQDEIIVDRSIKPETGKVVVASLDGEFTVKRLGVDGYGQGWLLSENPKYPAIPVSAESKFSILGVVTFCLHHTG</sequence>
<keyword evidence="9" id="KW-0808">Transferase</keyword>
<dbReference type="EMBL" id="CP062960">
    <property type="protein sequence ID" value="QOW64727.1"/>
    <property type="molecule type" value="Genomic_DNA"/>
</dbReference>
<keyword evidence="5" id="KW-0234">DNA repair</keyword>
<dbReference type="InterPro" id="IPR036286">
    <property type="entry name" value="LexA/Signal_pep-like_sf"/>
</dbReference>
<dbReference type="InterPro" id="IPR050077">
    <property type="entry name" value="LexA_repressor"/>
</dbReference>
<gene>
    <name evidence="9" type="primary">umuD</name>
    <name evidence="9" type="ORF">IDM49_11470</name>
</gene>
<proteinExistence type="inferred from homology"/>
<evidence type="ECO:0000256" key="4">
    <source>
        <dbReference type="ARBA" id="ARBA00022813"/>
    </source>
</evidence>
<keyword evidence="9" id="KW-0614">Plasmid</keyword>
<evidence type="ECO:0000256" key="1">
    <source>
        <dbReference type="ARBA" id="ARBA00007484"/>
    </source>
</evidence>